<dbReference type="EMBL" id="CP002798">
    <property type="protein sequence ID" value="AEG50185.1"/>
    <property type="molecule type" value="Genomic_DNA"/>
</dbReference>
<dbReference type="KEGG" id="sch:Sphch_2537"/>
<name>F6EZ92_SPHCR</name>
<evidence type="ECO:0000313" key="3">
    <source>
        <dbReference type="EMBL" id="AEG50185.1"/>
    </source>
</evidence>
<evidence type="ECO:0000256" key="1">
    <source>
        <dbReference type="ARBA" id="ARBA00022801"/>
    </source>
</evidence>
<proteinExistence type="predicted"/>
<dbReference type="Proteomes" id="UP000007150">
    <property type="component" value="Chromosome 1"/>
</dbReference>
<dbReference type="Pfam" id="PF07859">
    <property type="entry name" value="Abhydrolase_3"/>
    <property type="match status" value="1"/>
</dbReference>
<dbReference type="GO" id="GO:0016787">
    <property type="term" value="F:hydrolase activity"/>
    <property type="evidence" value="ECO:0007669"/>
    <property type="project" value="UniProtKB-KW"/>
</dbReference>
<dbReference type="STRING" id="690566.Sphch_2537"/>
<gene>
    <name evidence="3" type="ORF">Sphch_2537</name>
</gene>
<dbReference type="AlphaFoldDB" id="F6EZ92"/>
<protein>
    <submittedName>
        <fullName evidence="3">Alpha/beta hydrolase domain-containing protein</fullName>
    </submittedName>
</protein>
<reference evidence="3 4" key="1">
    <citation type="submission" date="2011-05" db="EMBL/GenBank/DDBJ databases">
        <title>Complete sequence of chromosome 1 of Sphingobium chlorophenolicum L-1.</title>
        <authorList>
            <consortium name="US DOE Joint Genome Institute"/>
            <person name="Lucas S."/>
            <person name="Han J."/>
            <person name="Lapidus A."/>
            <person name="Cheng J.-F."/>
            <person name="Goodwin L."/>
            <person name="Pitluck S."/>
            <person name="Peters L."/>
            <person name="Daligault H."/>
            <person name="Han C."/>
            <person name="Tapia R."/>
            <person name="Land M."/>
            <person name="Hauser L."/>
            <person name="Kyrpides N."/>
            <person name="Ivanova N."/>
            <person name="Pagani I."/>
            <person name="Turner P."/>
            <person name="Copley S."/>
            <person name="Woyke T."/>
        </authorList>
    </citation>
    <scope>NUCLEOTIDE SEQUENCE [LARGE SCALE GENOMIC DNA]</scope>
    <source>
        <strain evidence="3 4">L-1</strain>
    </source>
</reference>
<keyword evidence="1 3" id="KW-0378">Hydrolase</keyword>
<dbReference type="PANTHER" id="PTHR48081">
    <property type="entry name" value="AB HYDROLASE SUPERFAMILY PROTEIN C4A8.06C"/>
    <property type="match status" value="1"/>
</dbReference>
<dbReference type="PANTHER" id="PTHR48081:SF8">
    <property type="entry name" value="ALPHA_BETA HYDROLASE FOLD-3 DOMAIN-CONTAINING PROTEIN-RELATED"/>
    <property type="match status" value="1"/>
</dbReference>
<sequence length="314" mass="33330">MPLDIEVEKLLAAMAAAPGPKLGEASAAEMRAVEAVMAEQMPAGPAVESVLDIEIPSGAATIAARLYRDSPEPRALMVYYHGGGWTLGGIALIDGAMRRLVKESGVAVLSVDYRLAPEHVFPAAVEDALVAARWASEHREELVGWDAPLLVGGESAGGNLAAVVSQLVRNAGFDIAAQLLACPCVASYPDSPSMRSIESPFPPPGAIGWFFDQYIPDAQTRSDPRFAPLEQKDLGGLPPAFVATAEYDSLREQGEQYAERLAAAGISCEAKRYLGTFHGFFELDGGLRHSHDLIADFSRFLDTALDGTAPKVPA</sequence>
<dbReference type="InterPro" id="IPR050300">
    <property type="entry name" value="GDXG_lipolytic_enzyme"/>
</dbReference>
<dbReference type="Gene3D" id="3.40.50.1820">
    <property type="entry name" value="alpha/beta hydrolase"/>
    <property type="match status" value="1"/>
</dbReference>
<evidence type="ECO:0000313" key="4">
    <source>
        <dbReference type="Proteomes" id="UP000007150"/>
    </source>
</evidence>
<dbReference type="SUPFAM" id="SSF53474">
    <property type="entry name" value="alpha/beta-Hydrolases"/>
    <property type="match status" value="1"/>
</dbReference>
<dbReference type="InterPro" id="IPR029058">
    <property type="entry name" value="AB_hydrolase_fold"/>
</dbReference>
<dbReference type="HOGENOM" id="CLU_012494_6_4_5"/>
<keyword evidence="4" id="KW-1185">Reference proteome</keyword>
<organism evidence="3 4">
    <name type="scientific">Sphingobium chlorophenolicum L-1</name>
    <dbReference type="NCBI Taxonomy" id="690566"/>
    <lineage>
        <taxon>Bacteria</taxon>
        <taxon>Pseudomonadati</taxon>
        <taxon>Pseudomonadota</taxon>
        <taxon>Alphaproteobacteria</taxon>
        <taxon>Sphingomonadales</taxon>
        <taxon>Sphingomonadaceae</taxon>
        <taxon>Sphingobium</taxon>
    </lineage>
</organism>
<accession>F6EZ92</accession>
<dbReference type="InterPro" id="IPR013094">
    <property type="entry name" value="AB_hydrolase_3"/>
</dbReference>
<evidence type="ECO:0000259" key="2">
    <source>
        <dbReference type="Pfam" id="PF07859"/>
    </source>
</evidence>
<feature type="domain" description="Alpha/beta hydrolase fold-3" evidence="2">
    <location>
        <begin position="77"/>
        <end position="281"/>
    </location>
</feature>